<keyword evidence="9" id="KW-1185">Reference proteome</keyword>
<evidence type="ECO:0000256" key="6">
    <source>
        <dbReference type="SAM" id="Phobius"/>
    </source>
</evidence>
<dbReference type="GO" id="GO:0005506">
    <property type="term" value="F:iron ion binding"/>
    <property type="evidence" value="ECO:0007669"/>
    <property type="project" value="InterPro"/>
</dbReference>
<comment type="subcellular location">
    <subcellularLocation>
        <location evidence="1">Membrane</location>
    </subcellularLocation>
</comment>
<feature type="transmembrane region" description="Helical" evidence="6">
    <location>
        <begin position="523"/>
        <end position="542"/>
    </location>
</feature>
<keyword evidence="4 6" id="KW-0472">Membrane</keyword>
<gene>
    <name evidence="8" type="ORF">AURANDRAFT_65073</name>
</gene>
<dbReference type="GeneID" id="20225150"/>
<protein>
    <recommendedName>
        <fullName evidence="7">PH domain-containing protein</fullName>
    </recommendedName>
</protein>
<dbReference type="GO" id="GO:0016020">
    <property type="term" value="C:membrane"/>
    <property type="evidence" value="ECO:0007669"/>
    <property type="project" value="UniProtKB-SubCell"/>
</dbReference>
<accession>F0YCK0</accession>
<keyword evidence="3 6" id="KW-1133">Transmembrane helix</keyword>
<dbReference type="InterPro" id="IPR001849">
    <property type="entry name" value="PH_domain"/>
</dbReference>
<evidence type="ECO:0000313" key="8">
    <source>
        <dbReference type="EMBL" id="EGB07166.1"/>
    </source>
</evidence>
<dbReference type="GO" id="GO:0008610">
    <property type="term" value="P:lipid biosynthetic process"/>
    <property type="evidence" value="ECO:0007669"/>
    <property type="project" value="InterPro"/>
</dbReference>
<dbReference type="SUPFAM" id="SSF50729">
    <property type="entry name" value="PH domain-like"/>
    <property type="match status" value="2"/>
</dbReference>
<feature type="transmembrane region" description="Helical" evidence="6">
    <location>
        <begin position="477"/>
        <end position="497"/>
    </location>
</feature>
<evidence type="ECO:0000256" key="2">
    <source>
        <dbReference type="ARBA" id="ARBA00022692"/>
    </source>
</evidence>
<dbReference type="InterPro" id="IPR050307">
    <property type="entry name" value="Sterol_Desaturase_Related"/>
</dbReference>
<dbReference type="eggNOG" id="ENOG502QSQM">
    <property type="taxonomic scope" value="Eukaryota"/>
</dbReference>
<dbReference type="PANTHER" id="PTHR11863">
    <property type="entry name" value="STEROL DESATURASE"/>
    <property type="match status" value="1"/>
</dbReference>
<proteinExistence type="predicted"/>
<organism evidence="9">
    <name type="scientific">Aureococcus anophagefferens</name>
    <name type="common">Harmful bloom alga</name>
    <dbReference type="NCBI Taxonomy" id="44056"/>
    <lineage>
        <taxon>Eukaryota</taxon>
        <taxon>Sar</taxon>
        <taxon>Stramenopiles</taxon>
        <taxon>Ochrophyta</taxon>
        <taxon>Pelagophyceae</taxon>
        <taxon>Pelagomonadales</taxon>
        <taxon>Pelagomonadaceae</taxon>
        <taxon>Aureococcus</taxon>
    </lineage>
</organism>
<evidence type="ECO:0000256" key="4">
    <source>
        <dbReference type="ARBA" id="ARBA00023136"/>
    </source>
</evidence>
<dbReference type="KEGG" id="aaf:AURANDRAFT_65073"/>
<dbReference type="RefSeq" id="XP_009038390.1">
    <property type="nucleotide sequence ID" value="XM_009040142.1"/>
</dbReference>
<name>F0YCK0_AURAN</name>
<feature type="transmembrane region" description="Helical" evidence="6">
    <location>
        <begin position="121"/>
        <end position="142"/>
    </location>
</feature>
<dbReference type="Gene3D" id="2.30.29.30">
    <property type="entry name" value="Pleckstrin-homology domain (PH domain)/Phosphotyrosine-binding domain (PTB)"/>
    <property type="match status" value="1"/>
</dbReference>
<dbReference type="AlphaFoldDB" id="F0YCK0"/>
<dbReference type="InterPro" id="IPR011993">
    <property type="entry name" value="PH-like_dom_sf"/>
</dbReference>
<dbReference type="PROSITE" id="PS50003">
    <property type="entry name" value="PH_DOMAIN"/>
    <property type="match status" value="1"/>
</dbReference>
<evidence type="ECO:0000313" key="9">
    <source>
        <dbReference type="Proteomes" id="UP000002729"/>
    </source>
</evidence>
<evidence type="ECO:0000256" key="3">
    <source>
        <dbReference type="ARBA" id="ARBA00022989"/>
    </source>
</evidence>
<feature type="transmembrane region" description="Helical" evidence="6">
    <location>
        <begin position="32"/>
        <end position="52"/>
    </location>
</feature>
<dbReference type="OrthoDB" id="408954at2759"/>
<dbReference type="EMBL" id="GL833132">
    <property type="protein sequence ID" value="EGB07166.1"/>
    <property type="molecule type" value="Genomic_DNA"/>
</dbReference>
<keyword evidence="2 6" id="KW-0812">Transmembrane</keyword>
<dbReference type="Proteomes" id="UP000002729">
    <property type="component" value="Unassembled WGS sequence"/>
</dbReference>
<evidence type="ECO:0000256" key="1">
    <source>
        <dbReference type="ARBA" id="ARBA00004370"/>
    </source>
</evidence>
<feature type="domain" description="PH" evidence="7">
    <location>
        <begin position="207"/>
        <end position="310"/>
    </location>
</feature>
<dbReference type="InterPro" id="IPR006694">
    <property type="entry name" value="Fatty_acid_hydroxylase"/>
</dbReference>
<dbReference type="Pfam" id="PF00169">
    <property type="entry name" value="PH"/>
    <property type="match status" value="1"/>
</dbReference>
<feature type="transmembrane region" description="Helical" evidence="6">
    <location>
        <begin position="148"/>
        <end position="164"/>
    </location>
</feature>
<dbReference type="GO" id="GO:0016491">
    <property type="term" value="F:oxidoreductase activity"/>
    <property type="evidence" value="ECO:0007669"/>
    <property type="project" value="InterPro"/>
</dbReference>
<feature type="compositionally biased region" description="Pro residues" evidence="5">
    <location>
        <begin position="188"/>
        <end position="202"/>
    </location>
</feature>
<evidence type="ECO:0000256" key="5">
    <source>
        <dbReference type="SAM" id="MobiDB-lite"/>
    </source>
</evidence>
<dbReference type="InParanoid" id="F0YCK0"/>
<reference evidence="8 9" key="1">
    <citation type="journal article" date="2011" name="Proc. Natl. Acad. Sci. U.S.A.">
        <title>Niche of harmful alga Aureococcus anophagefferens revealed through ecogenomics.</title>
        <authorList>
            <person name="Gobler C.J."/>
            <person name="Berry D.L."/>
            <person name="Dyhrman S.T."/>
            <person name="Wilhelm S.W."/>
            <person name="Salamov A."/>
            <person name="Lobanov A.V."/>
            <person name="Zhang Y."/>
            <person name="Collier J.L."/>
            <person name="Wurch L.L."/>
            <person name="Kustka A.B."/>
            <person name="Dill B.D."/>
            <person name="Shah M."/>
            <person name="VerBerkmoes N.C."/>
            <person name="Kuo A."/>
            <person name="Terry A."/>
            <person name="Pangilinan J."/>
            <person name="Lindquist E.A."/>
            <person name="Lucas S."/>
            <person name="Paulsen I.T."/>
            <person name="Hattenrath-Lehmann T.K."/>
            <person name="Talmage S.C."/>
            <person name="Walker E.A."/>
            <person name="Koch F."/>
            <person name="Burson A.M."/>
            <person name="Marcoval M.A."/>
            <person name="Tang Y.Z."/>
            <person name="Lecleir G.R."/>
            <person name="Coyne K.J."/>
            <person name="Berg G.M."/>
            <person name="Bertrand E.M."/>
            <person name="Saito M.A."/>
            <person name="Gladyshev V.N."/>
            <person name="Grigoriev I.V."/>
        </authorList>
    </citation>
    <scope>NUCLEOTIDE SEQUENCE [LARGE SCALE GENOMIC DNA]</scope>
    <source>
        <strain evidence="9">CCMP 1984</strain>
    </source>
</reference>
<sequence length="777" mass="85566">MLKRNIRLIHGQDSQQVLEVQYAEITHFKDNFTLMATVSALLAGFVFMVFGLEAEQIGEYSKLHATSVAYMVAATGSLCANVLVVCLSTLASMLGPGLALRGPEGSVARALEGMRDEHDRVVRLFLFGVYSFFCTVVCLAWFEYEWPVAAPVSALVLGGIVALRRGSRQLARRFALGEEKAAGSGAAPKPPDAPPPAPPPAGAAPAALEKRGLLQKRGHVRKNWTTRFFEVADGALTCALTYRDREGGRMLRSVMLSGETITCAPVDAADGPTRHAFVVKLRDKAYELELCAASDDDVADWVRAISRNSHAAFRPTPLMSGALRGRRISSGVLKLNAGFHTYAATLTCERLALADDGGVTDVRVARAEAWDGRGRLRAYAPGFAVVEDGGARWEFSCESDDDRDAWLRRLRGCCGSHEHAESFREPPSATSSELPAFFARHSEHSTMCKTPDFGAQQTEAVKAKIPAAPTMTAKDRCVAALGGAGLWTGLVALPLLLKDRYASVFPAAWYAYDPASTATPSPLGLSLGILAVVVGQLFVLAYQYARWRGSTRLGPLVLIQPNEDRRYDYAEGAATHLSQPEGFVLIGGYLSLTWLLRLMPHAYYGFEGGVDWARVLGCLLLQDCLQYGMHRLEHKAHPKIYQESHKPHHRFTNPRLFDAFNGSLPDTLIMIVGPLYATANLIHCNVWTYMAFGSVYANWLCLIHSETHHFWDPLFDLVKFGTAADHHVHHKLFTSNYGHLFMYWDMACRTYKSPRNVRQFVPNGKPPRKWAGSAKHE</sequence>
<dbReference type="Pfam" id="PF04116">
    <property type="entry name" value="FA_hydroxylase"/>
    <property type="match status" value="1"/>
</dbReference>
<feature type="transmembrane region" description="Helical" evidence="6">
    <location>
        <begin position="72"/>
        <end position="100"/>
    </location>
</feature>
<feature type="region of interest" description="Disordered" evidence="5">
    <location>
        <begin position="181"/>
        <end position="205"/>
    </location>
</feature>
<dbReference type="SMART" id="SM00233">
    <property type="entry name" value="PH"/>
    <property type="match status" value="2"/>
</dbReference>
<evidence type="ECO:0000259" key="7">
    <source>
        <dbReference type="PROSITE" id="PS50003"/>
    </source>
</evidence>